<evidence type="ECO:0000313" key="3">
    <source>
        <dbReference type="Proteomes" id="UP000636800"/>
    </source>
</evidence>
<evidence type="ECO:0000313" key="1">
    <source>
        <dbReference type="EMBL" id="KAG0477003.1"/>
    </source>
</evidence>
<protein>
    <submittedName>
        <fullName evidence="2">Uncharacterized protein</fullName>
    </submittedName>
</protein>
<evidence type="ECO:0000313" key="2">
    <source>
        <dbReference type="EMBL" id="KAG0478697.1"/>
    </source>
</evidence>
<dbReference type="AlphaFoldDB" id="A0A835R1X5"/>
<organism evidence="2 4">
    <name type="scientific">Vanilla planifolia</name>
    <name type="common">Vanilla</name>
    <dbReference type="NCBI Taxonomy" id="51239"/>
    <lineage>
        <taxon>Eukaryota</taxon>
        <taxon>Viridiplantae</taxon>
        <taxon>Streptophyta</taxon>
        <taxon>Embryophyta</taxon>
        <taxon>Tracheophyta</taxon>
        <taxon>Spermatophyta</taxon>
        <taxon>Magnoliopsida</taxon>
        <taxon>Liliopsida</taxon>
        <taxon>Asparagales</taxon>
        <taxon>Orchidaceae</taxon>
        <taxon>Vanilloideae</taxon>
        <taxon>Vanilleae</taxon>
        <taxon>Vanilla</taxon>
    </lineage>
</organism>
<comment type="caution">
    <text evidence="2">The sequence shown here is derived from an EMBL/GenBank/DDBJ whole genome shotgun (WGS) entry which is preliminary data.</text>
</comment>
<accession>A0A835R1X5</accession>
<keyword evidence="3" id="KW-1185">Reference proteome</keyword>
<gene>
    <name evidence="2" type="ORF">HPP92_013416</name>
    <name evidence="1" type="ORF">HPP92_013844</name>
</gene>
<dbReference type="Proteomes" id="UP000639772">
    <property type="component" value="Chromosome 6"/>
</dbReference>
<dbReference type="Proteomes" id="UP000636800">
    <property type="component" value="Chromosome 6"/>
</dbReference>
<proteinExistence type="predicted"/>
<sequence length="99" mass="11088">MAMVLSKFVDCRVTWNSNQIENREAQRFVEKSSNAAWAINGKIIDEILMNASIMSSKISTTRLHHLFCSSTNAPISVIVFRPRSDGAENNVNIFVSVVE</sequence>
<reference evidence="3 4" key="1">
    <citation type="journal article" date="2020" name="Nat. Food">
        <title>A phased Vanilla planifolia genome enables genetic improvement of flavour and production.</title>
        <authorList>
            <person name="Hasing T."/>
            <person name="Tang H."/>
            <person name="Brym M."/>
            <person name="Khazi F."/>
            <person name="Huang T."/>
            <person name="Chambers A.H."/>
        </authorList>
    </citation>
    <scope>NUCLEOTIDE SEQUENCE [LARGE SCALE GENOMIC DNA]</scope>
    <source>
        <tissue evidence="2">Leaf</tissue>
    </source>
</reference>
<name>A0A835R1X5_VANPL</name>
<evidence type="ECO:0000313" key="4">
    <source>
        <dbReference type="Proteomes" id="UP000639772"/>
    </source>
</evidence>
<dbReference type="EMBL" id="JADCNM010000006">
    <property type="protein sequence ID" value="KAG0478697.1"/>
    <property type="molecule type" value="Genomic_DNA"/>
</dbReference>
<dbReference type="EMBL" id="JADCNL010000006">
    <property type="protein sequence ID" value="KAG0477003.1"/>
    <property type="molecule type" value="Genomic_DNA"/>
</dbReference>